<evidence type="ECO:0000313" key="2">
    <source>
        <dbReference type="Proteomes" id="UP000245379"/>
    </source>
</evidence>
<protein>
    <recommendedName>
        <fullName evidence="3">SusD/RagB family nutrient-binding outer membrane lipoprotein</fullName>
    </recommendedName>
</protein>
<proteinExistence type="predicted"/>
<dbReference type="InterPro" id="IPR011990">
    <property type="entry name" value="TPR-like_helical_dom_sf"/>
</dbReference>
<gene>
    <name evidence="1" type="ORF">DHW03_10445</name>
</gene>
<organism evidence="1 2">
    <name type="scientific">Pedobacter yonginense</name>
    <dbReference type="NCBI Taxonomy" id="651869"/>
    <lineage>
        <taxon>Bacteria</taxon>
        <taxon>Pseudomonadati</taxon>
        <taxon>Bacteroidota</taxon>
        <taxon>Sphingobacteriia</taxon>
        <taxon>Sphingobacteriales</taxon>
        <taxon>Sphingobacteriaceae</taxon>
        <taxon>Pedobacter</taxon>
    </lineage>
</organism>
<dbReference type="InterPro" id="IPR041662">
    <property type="entry name" value="SusD-like_2"/>
</dbReference>
<sequence>MKIKNIIKGIALVSLTIAATGCEKNFLDINQNPNTPTTTTPELVLPAALANTGSNVNNSLNVLGNLLTGNWGQSPDFLFYQPQETYQLTPNTYDAVWTSLYAGGLNDYKYVEQQATASGKKNALAIAKIMQAYNFQLLVDTWGDVPFTDALKGTTVVAPKFDKAEDVYDGILTLINDGIANINVTATGDNPSAASDIVFGSGSITGSPATPMGKWLRFANTLKLRVLLRQSLIPSRAAKVTAGFATLAGQTFLGAGENAGVNPGYLNQAGKFNPLYGQIGFSVTGAETSNYQATRANKYAVDFLIAAADPRIGLIYRPAVAPIPATQTYTGVYPGTTATPTSKKDNYSAVGAGVLPSSASNGFAKPAYLLTASEGYFLQAEAILKGYLPGGATAAQAAYQAGIDESFKLLGSTAAAANAYYTASTSPLVNWTLATTAGRQFEAIITQKWIANNGFNGNEAWAEYRRTGFPTNIPVGLNNVSGGKLPLRLPYPQNELASNGGNVPVINIFNNKIFWEK</sequence>
<dbReference type="AlphaFoldDB" id="A0A317EQ62"/>
<dbReference type="PROSITE" id="PS51257">
    <property type="entry name" value="PROKAR_LIPOPROTEIN"/>
    <property type="match status" value="1"/>
</dbReference>
<keyword evidence="2" id="KW-1185">Reference proteome</keyword>
<dbReference type="Proteomes" id="UP000245379">
    <property type="component" value="Unassembled WGS sequence"/>
</dbReference>
<name>A0A317EQ62_9SPHI</name>
<evidence type="ECO:0000313" key="1">
    <source>
        <dbReference type="EMBL" id="PWS27973.1"/>
    </source>
</evidence>
<evidence type="ECO:0008006" key="3">
    <source>
        <dbReference type="Google" id="ProtNLM"/>
    </source>
</evidence>
<dbReference type="RefSeq" id="WP_109925734.1">
    <property type="nucleotide sequence ID" value="NZ_QGNZ01000002.1"/>
</dbReference>
<accession>A0A317EQ62</accession>
<reference evidence="1 2" key="1">
    <citation type="submission" date="2018-05" db="EMBL/GenBank/DDBJ databases">
        <title>Pedobacter paludis sp. nov., isolated from wetland soil.</title>
        <authorList>
            <person name="Zhang Y."/>
            <person name="Wang G."/>
        </authorList>
    </citation>
    <scope>NUCLEOTIDE SEQUENCE [LARGE SCALE GENOMIC DNA]</scope>
    <source>
        <strain evidence="1 2">KCTC22721</strain>
    </source>
</reference>
<dbReference type="EMBL" id="QGNZ01000002">
    <property type="protein sequence ID" value="PWS27973.1"/>
    <property type="molecule type" value="Genomic_DNA"/>
</dbReference>
<dbReference type="SUPFAM" id="SSF48452">
    <property type="entry name" value="TPR-like"/>
    <property type="match status" value="1"/>
</dbReference>
<dbReference type="Pfam" id="PF12771">
    <property type="entry name" value="SusD-like_2"/>
    <property type="match status" value="1"/>
</dbReference>
<dbReference type="Gene3D" id="1.25.40.390">
    <property type="match status" value="1"/>
</dbReference>
<comment type="caution">
    <text evidence="1">The sequence shown here is derived from an EMBL/GenBank/DDBJ whole genome shotgun (WGS) entry which is preliminary data.</text>
</comment>
<dbReference type="OrthoDB" id="9766256at2"/>